<keyword evidence="4" id="KW-0663">Pyridoxal phosphate</keyword>
<proteinExistence type="inferred from homology"/>
<reference evidence="8 9" key="1">
    <citation type="journal article" date="2009" name="Science">
        <title>Green evolution and dynamic adaptations revealed by genomes of the marine picoeukaryotes Micromonas.</title>
        <authorList>
            <person name="Worden A.Z."/>
            <person name="Lee J.H."/>
            <person name="Mock T."/>
            <person name="Rouze P."/>
            <person name="Simmons M.P."/>
            <person name="Aerts A.L."/>
            <person name="Allen A.E."/>
            <person name="Cuvelier M.L."/>
            <person name="Derelle E."/>
            <person name="Everett M.V."/>
            <person name="Foulon E."/>
            <person name="Grimwood J."/>
            <person name="Gundlach H."/>
            <person name="Henrissat B."/>
            <person name="Napoli C."/>
            <person name="McDonald S.M."/>
            <person name="Parker M.S."/>
            <person name="Rombauts S."/>
            <person name="Salamov A."/>
            <person name="Von Dassow P."/>
            <person name="Badger J.H."/>
            <person name="Coutinho P.M."/>
            <person name="Demir E."/>
            <person name="Dubchak I."/>
            <person name="Gentemann C."/>
            <person name="Eikrem W."/>
            <person name="Gready J.E."/>
            <person name="John U."/>
            <person name="Lanier W."/>
            <person name="Lindquist E.A."/>
            <person name="Lucas S."/>
            <person name="Mayer K.F."/>
            <person name="Moreau H."/>
            <person name="Not F."/>
            <person name="Otillar R."/>
            <person name="Panaud O."/>
            <person name="Pangilinan J."/>
            <person name="Paulsen I."/>
            <person name="Piegu B."/>
            <person name="Poliakov A."/>
            <person name="Robbens S."/>
            <person name="Schmutz J."/>
            <person name="Toulza E."/>
            <person name="Wyss T."/>
            <person name="Zelensky A."/>
            <person name="Zhou K."/>
            <person name="Armbrust E.V."/>
            <person name="Bhattacharya D."/>
            <person name="Goodenough U.W."/>
            <person name="Van de Peer Y."/>
            <person name="Grigoriev I.V."/>
        </authorList>
    </citation>
    <scope>NUCLEOTIDE SEQUENCE [LARGE SCALE GENOMIC DNA]</scope>
    <source>
        <strain evidence="8 9">CCMP1545</strain>
    </source>
</reference>
<dbReference type="KEGG" id="mpp:MICPUCDRAFT_56717"/>
<dbReference type="GO" id="GO:0006565">
    <property type="term" value="P:L-serine catabolic process"/>
    <property type="evidence" value="ECO:0007669"/>
    <property type="project" value="TreeGrafter"/>
</dbReference>
<organism evidence="9">
    <name type="scientific">Micromonas pusilla (strain CCMP1545)</name>
    <name type="common">Picoplanktonic green alga</name>
    <dbReference type="NCBI Taxonomy" id="564608"/>
    <lineage>
        <taxon>Eukaryota</taxon>
        <taxon>Viridiplantae</taxon>
        <taxon>Chlorophyta</taxon>
        <taxon>Mamiellophyceae</taxon>
        <taxon>Mamiellales</taxon>
        <taxon>Mamiellaceae</taxon>
        <taxon>Micromonas</taxon>
    </lineage>
</organism>
<dbReference type="EC" id="4.3.1.17" evidence="3"/>
<dbReference type="Pfam" id="PF00291">
    <property type="entry name" value="PALP"/>
    <property type="match status" value="1"/>
</dbReference>
<dbReference type="OrthoDB" id="7773036at2759"/>
<keyword evidence="9" id="KW-1185">Reference proteome</keyword>
<dbReference type="PROSITE" id="PS00165">
    <property type="entry name" value="DEHYDRATASE_SER_THR"/>
    <property type="match status" value="1"/>
</dbReference>
<dbReference type="OMA" id="DGWVNIH"/>
<dbReference type="InterPro" id="IPR000634">
    <property type="entry name" value="Ser/Thr_deHydtase_PyrdxlP-BS"/>
</dbReference>
<feature type="domain" description="Tryptophan synthase beta chain-like PALP" evidence="7">
    <location>
        <begin position="33"/>
        <end position="358"/>
    </location>
</feature>
<evidence type="ECO:0000256" key="5">
    <source>
        <dbReference type="ARBA" id="ARBA00023239"/>
    </source>
</evidence>
<sequence>MASASPATAPGDLISLLGTMDRTVVAERGALHLQTPLILSKPMSERFGRDVYVKLDAFQPSGSFKLRGIGYTCQKAVASDGARAFVSSSGGNAGLATAYAGQMLKIPTTVVVPQSTPAFIRARLEAYDAKVIVHGAQWSEANERAAEINASANGKMVHPFEDADTWTGHATVVHEIASELRALGAIRWVPTGGTLNEEEEEEEGEKAVPAMPGAFVTCVGGGGLLAGILQGLSEVGWGDDVPVIAAETIGADSLASSVDAGEVVTLPGISSVAKSLGAASPSPTVLEMCLKRRVGSKKLARPWRTTDRDAVEACVKFANDHRVLVEPACGAALAAIYSGKCDELKECGEGPIVVQVCGGAVIDLPTLAAYAKQFDVDFD</sequence>
<dbReference type="InterPro" id="IPR050147">
    <property type="entry name" value="Ser/Thr_Dehydratase"/>
</dbReference>
<evidence type="ECO:0000256" key="3">
    <source>
        <dbReference type="ARBA" id="ARBA00012093"/>
    </source>
</evidence>
<comment type="cofactor">
    <cofactor evidence="1">
        <name>pyridoxal 5'-phosphate</name>
        <dbReference type="ChEBI" id="CHEBI:597326"/>
    </cofactor>
</comment>
<gene>
    <name evidence="8" type="ORF">MICPUCDRAFT_56717</name>
</gene>
<evidence type="ECO:0000256" key="4">
    <source>
        <dbReference type="ARBA" id="ARBA00022898"/>
    </source>
</evidence>
<accession>C1MMZ3</accession>
<dbReference type="GO" id="GO:0003941">
    <property type="term" value="F:L-serine ammonia-lyase activity"/>
    <property type="evidence" value="ECO:0007669"/>
    <property type="project" value="UniProtKB-EC"/>
</dbReference>
<keyword evidence="5" id="KW-0456">Lyase</keyword>
<dbReference type="STRING" id="564608.C1MMZ3"/>
<dbReference type="SUPFAM" id="SSF53686">
    <property type="entry name" value="Tryptophan synthase beta subunit-like PLP-dependent enzymes"/>
    <property type="match status" value="1"/>
</dbReference>
<dbReference type="GO" id="GO:0009097">
    <property type="term" value="P:isoleucine biosynthetic process"/>
    <property type="evidence" value="ECO:0007669"/>
    <property type="project" value="TreeGrafter"/>
</dbReference>
<dbReference type="GO" id="GO:0004794">
    <property type="term" value="F:threonine deaminase activity"/>
    <property type="evidence" value="ECO:0007669"/>
    <property type="project" value="TreeGrafter"/>
</dbReference>
<dbReference type="RefSeq" id="XP_003057493.1">
    <property type="nucleotide sequence ID" value="XM_003057447.1"/>
</dbReference>
<evidence type="ECO:0000313" key="8">
    <source>
        <dbReference type="EMBL" id="EEH59138.1"/>
    </source>
</evidence>
<evidence type="ECO:0000259" key="7">
    <source>
        <dbReference type="Pfam" id="PF00291"/>
    </source>
</evidence>
<dbReference type="GO" id="GO:0006567">
    <property type="term" value="P:L-threonine catabolic process"/>
    <property type="evidence" value="ECO:0007669"/>
    <property type="project" value="TreeGrafter"/>
</dbReference>
<comment type="similarity">
    <text evidence="2">Belongs to the serine/threonine dehydratase family.</text>
</comment>
<dbReference type="PANTHER" id="PTHR48078">
    <property type="entry name" value="THREONINE DEHYDRATASE, MITOCHONDRIAL-RELATED"/>
    <property type="match status" value="1"/>
</dbReference>
<dbReference type="GO" id="GO:0030170">
    <property type="term" value="F:pyridoxal phosphate binding"/>
    <property type="evidence" value="ECO:0007669"/>
    <property type="project" value="InterPro"/>
</dbReference>
<evidence type="ECO:0000256" key="2">
    <source>
        <dbReference type="ARBA" id="ARBA00010869"/>
    </source>
</evidence>
<evidence type="ECO:0000313" key="9">
    <source>
        <dbReference type="Proteomes" id="UP000001876"/>
    </source>
</evidence>
<dbReference type="AlphaFoldDB" id="C1MMZ3"/>
<dbReference type="GeneID" id="9682450"/>
<dbReference type="Gene3D" id="3.40.50.1100">
    <property type="match status" value="2"/>
</dbReference>
<comment type="catalytic activity">
    <reaction evidence="6">
        <text>L-serine = pyruvate + NH4(+)</text>
        <dbReference type="Rhea" id="RHEA:19169"/>
        <dbReference type="ChEBI" id="CHEBI:15361"/>
        <dbReference type="ChEBI" id="CHEBI:28938"/>
        <dbReference type="ChEBI" id="CHEBI:33384"/>
        <dbReference type="EC" id="4.3.1.17"/>
    </reaction>
</comment>
<dbReference type="InterPro" id="IPR036052">
    <property type="entry name" value="TrpB-like_PALP_sf"/>
</dbReference>
<dbReference type="PANTHER" id="PTHR48078:SF2">
    <property type="entry name" value="CATABOLIC L-SERINE_THREONINE DEHYDRATASE"/>
    <property type="match status" value="1"/>
</dbReference>
<dbReference type="InterPro" id="IPR001926">
    <property type="entry name" value="TrpB-like_PALP"/>
</dbReference>
<protein>
    <recommendedName>
        <fullName evidence="3">L-serine ammonia-lyase</fullName>
        <ecNumber evidence="3">4.3.1.17</ecNumber>
    </recommendedName>
</protein>
<evidence type="ECO:0000256" key="6">
    <source>
        <dbReference type="ARBA" id="ARBA00049406"/>
    </source>
</evidence>
<name>C1MMZ3_MICPC</name>
<evidence type="ECO:0000256" key="1">
    <source>
        <dbReference type="ARBA" id="ARBA00001933"/>
    </source>
</evidence>
<dbReference type="Proteomes" id="UP000001876">
    <property type="component" value="Unassembled WGS sequence"/>
</dbReference>
<dbReference type="EMBL" id="GG663737">
    <property type="protein sequence ID" value="EEH59138.1"/>
    <property type="molecule type" value="Genomic_DNA"/>
</dbReference>
<dbReference type="eggNOG" id="KOG1250">
    <property type="taxonomic scope" value="Eukaryota"/>
</dbReference>